<evidence type="ECO:0000256" key="5">
    <source>
        <dbReference type="ARBA" id="ARBA00023002"/>
    </source>
</evidence>
<organism evidence="13 14">
    <name type="scientific">Xaviernesmea oryzae</name>
    <dbReference type="NCBI Taxonomy" id="464029"/>
    <lineage>
        <taxon>Bacteria</taxon>
        <taxon>Pseudomonadati</taxon>
        <taxon>Pseudomonadota</taxon>
        <taxon>Alphaproteobacteria</taxon>
        <taxon>Hyphomicrobiales</taxon>
        <taxon>Rhizobiaceae</taxon>
        <taxon>Rhizobium/Agrobacterium group</taxon>
        <taxon>Xaviernesmea</taxon>
    </lineage>
</organism>
<keyword evidence="3 9" id="KW-0479">Metal-binding</keyword>
<keyword evidence="9" id="KW-0460">Magnesium</keyword>
<dbReference type="EMBL" id="MKIP01000051">
    <property type="protein sequence ID" value="OLP59579.1"/>
    <property type="molecule type" value="Genomic_DNA"/>
</dbReference>
<dbReference type="Pfam" id="PF08436">
    <property type="entry name" value="DXP_redisom_C"/>
    <property type="match status" value="1"/>
</dbReference>
<keyword evidence="6 9" id="KW-0464">Manganese</keyword>
<feature type="binding site" evidence="9">
    <location>
        <position position="134"/>
    </location>
    <ligand>
        <name>NADPH</name>
        <dbReference type="ChEBI" id="CHEBI:57783"/>
    </ligand>
</feature>
<comment type="cofactor">
    <cofactor evidence="9">
        <name>Mg(2+)</name>
        <dbReference type="ChEBI" id="CHEBI:18420"/>
    </cofactor>
    <cofactor evidence="9">
        <name>Mn(2+)</name>
        <dbReference type="ChEBI" id="CHEBI:29035"/>
    </cofactor>
</comment>
<evidence type="ECO:0000256" key="1">
    <source>
        <dbReference type="ARBA" id="ARBA00005094"/>
    </source>
</evidence>
<feature type="binding site" evidence="9">
    <location>
        <position position="133"/>
    </location>
    <ligand>
        <name>1-deoxy-D-xylulose 5-phosphate</name>
        <dbReference type="ChEBI" id="CHEBI:57792"/>
    </ligand>
</feature>
<dbReference type="InterPro" id="IPR013512">
    <property type="entry name" value="DXP_reductoisomerase_N"/>
</dbReference>
<feature type="binding site" evidence="9">
    <location>
        <position position="160"/>
    </location>
    <ligand>
        <name>Mn(2+)</name>
        <dbReference type="ChEBI" id="CHEBI:29035"/>
    </ligand>
</feature>
<dbReference type="SUPFAM" id="SSF55347">
    <property type="entry name" value="Glyceraldehyde-3-phosphate dehydrogenase-like, C-terminal domain"/>
    <property type="match status" value="1"/>
</dbReference>
<feature type="domain" description="1-deoxy-D-xylulose 5-phosphate reductoisomerase C-terminal" evidence="11">
    <location>
        <begin position="154"/>
        <end position="237"/>
    </location>
</feature>
<accession>A0A1Q9AVV5</accession>
<comment type="catalytic activity">
    <reaction evidence="8">
        <text>2-C-methyl-D-erythritol 4-phosphate + NADP(+) = 1-deoxy-D-xylulose 5-phosphate + NADPH + H(+)</text>
        <dbReference type="Rhea" id="RHEA:13717"/>
        <dbReference type="ChEBI" id="CHEBI:15378"/>
        <dbReference type="ChEBI" id="CHEBI:57783"/>
        <dbReference type="ChEBI" id="CHEBI:57792"/>
        <dbReference type="ChEBI" id="CHEBI:58262"/>
        <dbReference type="ChEBI" id="CHEBI:58349"/>
        <dbReference type="EC" id="1.1.1.267"/>
    </reaction>
    <physiologicalReaction direction="right-to-left" evidence="8">
        <dbReference type="Rhea" id="RHEA:13719"/>
    </physiologicalReaction>
</comment>
<comment type="caution">
    <text evidence="9">Lacks conserved residue(s) required for the propagation of feature annotation.</text>
</comment>
<dbReference type="FunFam" id="3.40.50.720:FF:000045">
    <property type="entry name" value="1-deoxy-D-xylulose 5-phosphate reductoisomerase"/>
    <property type="match status" value="1"/>
</dbReference>
<dbReference type="GO" id="GO:0051484">
    <property type="term" value="P:isopentenyl diphosphate biosynthetic process, methylerythritol 4-phosphate pathway involved in terpenoid biosynthetic process"/>
    <property type="evidence" value="ECO:0007669"/>
    <property type="project" value="TreeGrafter"/>
</dbReference>
<evidence type="ECO:0000259" key="10">
    <source>
        <dbReference type="Pfam" id="PF02670"/>
    </source>
</evidence>
<evidence type="ECO:0000259" key="11">
    <source>
        <dbReference type="Pfam" id="PF08436"/>
    </source>
</evidence>
<sequence>MASGGRTGSPRRITVLGATGSIGCNTLDVIGQLGGRDAFEVEALTGHANIGLLAEQAKAVGAKMAVTADETLYGALKSALAGTGIAVAAGASGLMEAAERDVDLVMAAIVGTAGLAPTLAAARRGADIALANKECLVSAGRLFVSAVADGGGTLIPVDSEHSAIFQSMEDDQRHAVERIVLTASGGPFRQMSREEMALVTPERARAHPNWSMGLKISIGSATMFNKALEMIEAHHLFAVAPEAIEVIVHPQSIIHSMVGYSDGSVIAQLGAPDMRTAIGYALAYPRRPKLNVERLDFAKLARLDFEAPDEARFPALRLARLAMARGGMQSAVMNAAEEVACAAFVAGRIGFLAMAEVAEAVMDEMIDWPAGDGMQVVFAADAEARARAASRISRLERAA</sequence>
<dbReference type="PROSITE" id="PS51257">
    <property type="entry name" value="PROKAR_LIPOPROTEIN"/>
    <property type="match status" value="1"/>
</dbReference>
<dbReference type="EC" id="1.1.1.267" evidence="9"/>
<feature type="binding site" evidence="9">
    <location>
        <position position="225"/>
    </location>
    <ligand>
        <name>1-deoxy-D-xylulose 5-phosphate</name>
        <dbReference type="ChEBI" id="CHEBI:57792"/>
    </ligand>
</feature>
<evidence type="ECO:0000313" key="13">
    <source>
        <dbReference type="EMBL" id="OLP59579.1"/>
    </source>
</evidence>
<keyword evidence="4 9" id="KW-0521">NADP</keyword>
<protein>
    <recommendedName>
        <fullName evidence="9">1-deoxy-D-xylulose 5-phosphate reductoisomerase</fullName>
        <shortName evidence="9">DXP reductoisomerase</shortName>
        <ecNumber evidence="9">1.1.1.267</ecNumber>
    </recommendedName>
    <alternativeName>
        <fullName evidence="9">1-deoxyxylulose-5-phosphate reductoisomerase</fullName>
    </alternativeName>
    <alternativeName>
        <fullName evidence="9">2-C-methyl-D-erythritol 4-phosphate synthase</fullName>
    </alternativeName>
</protein>
<keyword evidence="5 9" id="KW-0560">Oxidoreductase</keyword>
<feature type="binding site" evidence="9">
    <location>
        <position position="226"/>
    </location>
    <ligand>
        <name>1-deoxy-D-xylulose 5-phosphate</name>
        <dbReference type="ChEBI" id="CHEBI:57792"/>
    </ligand>
</feature>
<feature type="binding site" evidence="9">
    <location>
        <position position="158"/>
    </location>
    <ligand>
        <name>Mn(2+)</name>
        <dbReference type="ChEBI" id="CHEBI:29035"/>
    </ligand>
</feature>
<comment type="pathway">
    <text evidence="1 9">Isoprenoid biosynthesis; isopentenyl diphosphate biosynthesis via DXP pathway; isopentenyl diphosphate from 1-deoxy-D-xylulose 5-phosphate: step 1/6.</text>
</comment>
<evidence type="ECO:0000313" key="14">
    <source>
        <dbReference type="Proteomes" id="UP000186364"/>
    </source>
</evidence>
<feature type="binding site" evidence="9">
    <location>
        <position position="132"/>
    </location>
    <ligand>
        <name>NADPH</name>
        <dbReference type="ChEBI" id="CHEBI:57783"/>
    </ligand>
</feature>
<evidence type="ECO:0000259" key="12">
    <source>
        <dbReference type="Pfam" id="PF13288"/>
    </source>
</evidence>
<feature type="binding site" evidence="9">
    <location>
        <position position="20"/>
    </location>
    <ligand>
        <name>NADPH</name>
        <dbReference type="ChEBI" id="CHEBI:57783"/>
    </ligand>
</feature>
<dbReference type="PANTHER" id="PTHR30525:SF0">
    <property type="entry name" value="1-DEOXY-D-XYLULOSE 5-PHOSPHATE REDUCTOISOMERASE, CHLOROPLASTIC"/>
    <property type="match status" value="1"/>
</dbReference>
<dbReference type="NCBIfam" id="TIGR00243">
    <property type="entry name" value="Dxr"/>
    <property type="match status" value="1"/>
</dbReference>
<dbReference type="PANTHER" id="PTHR30525">
    <property type="entry name" value="1-DEOXY-D-XYLULOSE 5-PHOSPHATE REDUCTOISOMERASE"/>
    <property type="match status" value="1"/>
</dbReference>
<feature type="binding site" evidence="9">
    <location>
        <position position="21"/>
    </location>
    <ligand>
        <name>NADPH</name>
        <dbReference type="ChEBI" id="CHEBI:57783"/>
    </ligand>
</feature>
<comment type="similarity">
    <text evidence="2 9">Belongs to the DXR family.</text>
</comment>
<feature type="binding site" evidence="9">
    <location>
        <position position="229"/>
    </location>
    <ligand>
        <name>1-deoxy-D-xylulose 5-phosphate</name>
        <dbReference type="ChEBI" id="CHEBI:57792"/>
    </ligand>
</feature>
<evidence type="ECO:0000256" key="7">
    <source>
        <dbReference type="ARBA" id="ARBA00023229"/>
    </source>
</evidence>
<dbReference type="UniPathway" id="UPA00056">
    <property type="reaction ID" value="UER00092"/>
</dbReference>
<feature type="binding site" evidence="9">
    <location>
        <position position="49"/>
    </location>
    <ligand>
        <name>NADPH</name>
        <dbReference type="ChEBI" id="CHEBI:57783"/>
    </ligand>
</feature>
<dbReference type="InterPro" id="IPR036169">
    <property type="entry name" value="DXPR_C_sf"/>
</dbReference>
<dbReference type="InterPro" id="IPR003821">
    <property type="entry name" value="DXP_reductoisomerase"/>
</dbReference>
<dbReference type="InterPro" id="IPR026877">
    <property type="entry name" value="DXPR_C"/>
</dbReference>
<dbReference type="InterPro" id="IPR013644">
    <property type="entry name" value="DXP_reductoisomerase_C"/>
</dbReference>
<dbReference type="PIRSF" id="PIRSF006205">
    <property type="entry name" value="Dxp_reductismrs"/>
    <property type="match status" value="1"/>
</dbReference>
<dbReference type="OrthoDB" id="9806546at2"/>
<dbReference type="GO" id="GO:0030145">
    <property type="term" value="F:manganese ion binding"/>
    <property type="evidence" value="ECO:0007669"/>
    <property type="project" value="TreeGrafter"/>
</dbReference>
<dbReference type="GO" id="GO:0016853">
    <property type="term" value="F:isomerase activity"/>
    <property type="evidence" value="ECO:0007669"/>
    <property type="project" value="UniProtKB-KW"/>
</dbReference>
<feature type="binding site" evidence="9">
    <location>
        <position position="220"/>
    </location>
    <ligand>
        <name>1-deoxy-D-xylulose 5-phosphate</name>
        <dbReference type="ChEBI" id="CHEBI:57792"/>
    </ligand>
</feature>
<keyword evidence="7 9" id="KW-0414">Isoprene biosynthesis</keyword>
<feature type="binding site" evidence="9">
    <location>
        <position position="159"/>
    </location>
    <ligand>
        <name>1-deoxy-D-xylulose 5-phosphate</name>
        <dbReference type="ChEBI" id="CHEBI:57792"/>
    </ligand>
</feature>
<feature type="binding site" evidence="9">
    <location>
        <position position="22"/>
    </location>
    <ligand>
        <name>NADPH</name>
        <dbReference type="ChEBI" id="CHEBI:57783"/>
    </ligand>
</feature>
<evidence type="ECO:0000256" key="4">
    <source>
        <dbReference type="ARBA" id="ARBA00022857"/>
    </source>
</evidence>
<feature type="binding site" evidence="9">
    <location>
        <position position="19"/>
    </location>
    <ligand>
        <name>NADPH</name>
        <dbReference type="ChEBI" id="CHEBI:57783"/>
    </ligand>
</feature>
<dbReference type="Pfam" id="PF13288">
    <property type="entry name" value="DXPR_C"/>
    <property type="match status" value="1"/>
</dbReference>
<keyword evidence="14" id="KW-1185">Reference proteome</keyword>
<gene>
    <name evidence="9" type="primary">dxr</name>
    <name evidence="13" type="ORF">BJF93_20400</name>
</gene>
<dbReference type="RefSeq" id="WP_075628135.1">
    <property type="nucleotide sequence ID" value="NZ_FOAM01000020.1"/>
</dbReference>
<feature type="domain" description="1-deoxy-D-xylulose 5-phosphate reductoisomerase N-terminal" evidence="10">
    <location>
        <begin position="13"/>
        <end position="140"/>
    </location>
</feature>
<feature type="binding site" evidence="9">
    <location>
        <position position="160"/>
    </location>
    <ligand>
        <name>1-deoxy-D-xylulose 5-phosphate</name>
        <dbReference type="ChEBI" id="CHEBI:57792"/>
    </ligand>
</feature>
<name>A0A1Q9AVV5_9HYPH</name>
<feature type="binding site" evidence="9">
    <location>
        <position position="184"/>
    </location>
    <ligand>
        <name>1-deoxy-D-xylulose 5-phosphate</name>
        <dbReference type="ChEBI" id="CHEBI:57792"/>
    </ligand>
</feature>
<dbReference type="HAMAP" id="MF_00183">
    <property type="entry name" value="DXP_reductoisom"/>
    <property type="match status" value="1"/>
</dbReference>
<comment type="function">
    <text evidence="9">Catalyzes the NADPH-dependent rearrangement and reduction of 1-deoxy-D-xylulose-5-phosphate (DXP) to 2-C-methyl-D-erythritol 4-phosphate (MEP).</text>
</comment>
<dbReference type="Pfam" id="PF02670">
    <property type="entry name" value="DXP_reductoisom"/>
    <property type="match status" value="1"/>
</dbReference>
<feature type="domain" description="DXP reductoisomerase C-terminal" evidence="12">
    <location>
        <begin position="269"/>
        <end position="386"/>
    </location>
</feature>
<comment type="caution">
    <text evidence="13">The sequence shown here is derived from an EMBL/GenBank/DDBJ whole genome shotgun (WGS) entry which is preliminary data.</text>
</comment>
<reference evidence="13 14" key="1">
    <citation type="submission" date="2016-09" db="EMBL/GenBank/DDBJ databases">
        <title>Rhizobium sp. nov., a novel species isolated from the rice rhizosphere.</title>
        <authorList>
            <person name="Zhao J."/>
            <person name="Zhang X."/>
        </authorList>
    </citation>
    <scope>NUCLEOTIDE SEQUENCE [LARGE SCALE GENOMIC DNA]</scope>
    <source>
        <strain evidence="13 14">1.7048</strain>
    </source>
</reference>
<feature type="binding site" evidence="9">
    <location>
        <position position="213"/>
    </location>
    <ligand>
        <name>NADPH</name>
        <dbReference type="ChEBI" id="CHEBI:57783"/>
    </ligand>
</feature>
<dbReference type="Proteomes" id="UP000186364">
    <property type="component" value="Unassembled WGS sequence"/>
</dbReference>
<evidence type="ECO:0000256" key="8">
    <source>
        <dbReference type="ARBA" id="ARBA00048543"/>
    </source>
</evidence>
<dbReference type="GO" id="GO:0030604">
    <property type="term" value="F:1-deoxy-D-xylulose-5-phosphate reductoisomerase activity"/>
    <property type="evidence" value="ECO:0007669"/>
    <property type="project" value="UniProtKB-UniRule"/>
</dbReference>
<proteinExistence type="inferred from homology"/>
<keyword evidence="13" id="KW-0413">Isomerase</keyword>
<dbReference type="AlphaFoldDB" id="A0A1Q9AVV5"/>
<evidence type="ECO:0000256" key="9">
    <source>
        <dbReference type="HAMAP-Rule" id="MF_00183"/>
    </source>
</evidence>
<dbReference type="SUPFAM" id="SSF51735">
    <property type="entry name" value="NAD(P)-binding Rossmann-fold domains"/>
    <property type="match status" value="1"/>
</dbReference>
<dbReference type="GO" id="GO:0070402">
    <property type="term" value="F:NADPH binding"/>
    <property type="evidence" value="ECO:0007669"/>
    <property type="project" value="InterPro"/>
</dbReference>
<evidence type="ECO:0000256" key="6">
    <source>
        <dbReference type="ARBA" id="ARBA00023211"/>
    </source>
</evidence>
<dbReference type="Gene3D" id="3.40.50.720">
    <property type="entry name" value="NAD(P)-binding Rossmann-like Domain"/>
    <property type="match status" value="1"/>
</dbReference>
<dbReference type="InterPro" id="IPR036291">
    <property type="entry name" value="NAD(P)-bd_dom_sf"/>
</dbReference>
<evidence type="ECO:0000256" key="3">
    <source>
        <dbReference type="ARBA" id="ARBA00022723"/>
    </source>
</evidence>
<feature type="binding site" evidence="9">
    <location>
        <position position="229"/>
    </location>
    <ligand>
        <name>Mn(2+)</name>
        <dbReference type="ChEBI" id="CHEBI:29035"/>
    </ligand>
</feature>
<dbReference type="Gene3D" id="1.10.1740.10">
    <property type="match status" value="1"/>
</dbReference>
<feature type="binding site" evidence="9">
    <location>
        <position position="207"/>
    </location>
    <ligand>
        <name>1-deoxy-D-xylulose 5-phosphate</name>
        <dbReference type="ChEBI" id="CHEBI:57792"/>
    </ligand>
</feature>
<dbReference type="SUPFAM" id="SSF69055">
    <property type="entry name" value="1-deoxy-D-xylulose-5-phosphate reductoisomerase, C-terminal domain"/>
    <property type="match status" value="1"/>
</dbReference>
<evidence type="ECO:0000256" key="2">
    <source>
        <dbReference type="ARBA" id="ARBA00006825"/>
    </source>
</evidence>